<dbReference type="Pfam" id="PF12804">
    <property type="entry name" value="NTP_transf_3"/>
    <property type="match status" value="1"/>
</dbReference>
<dbReference type="Gene3D" id="3.90.550.10">
    <property type="entry name" value="Spore Coat Polysaccharide Biosynthesis Protein SpsA, Chain A"/>
    <property type="match status" value="1"/>
</dbReference>
<dbReference type="EMBL" id="CP051635">
    <property type="protein sequence ID" value="UTC99193.1"/>
    <property type="molecule type" value="Genomic_DNA"/>
</dbReference>
<dbReference type="PANTHER" id="PTHR43777">
    <property type="entry name" value="MOLYBDENUM COFACTOR CYTIDYLYLTRANSFERASE"/>
    <property type="match status" value="1"/>
</dbReference>
<evidence type="ECO:0000313" key="2">
    <source>
        <dbReference type="EMBL" id="UTC99193.1"/>
    </source>
</evidence>
<evidence type="ECO:0000313" key="3">
    <source>
        <dbReference type="Proteomes" id="UP001056981"/>
    </source>
</evidence>
<feature type="domain" description="MobA-like NTP transferase" evidence="1">
    <location>
        <begin position="5"/>
        <end position="161"/>
    </location>
</feature>
<proteinExistence type="predicted"/>
<dbReference type="AlphaFoldDB" id="A0A9Q9EW30"/>
<organism evidence="2 3">
    <name type="scientific">Treponema denticola</name>
    <dbReference type="NCBI Taxonomy" id="158"/>
    <lineage>
        <taxon>Bacteria</taxon>
        <taxon>Pseudomonadati</taxon>
        <taxon>Spirochaetota</taxon>
        <taxon>Spirochaetia</taxon>
        <taxon>Spirochaetales</taxon>
        <taxon>Treponemataceae</taxon>
        <taxon>Treponema</taxon>
    </lineage>
</organism>
<sequence length="190" mass="21846">MKISAIILASGFSKRMPQNKLKLLIREKKVYQYIIDNIEKIEFAEKIIVTNDSEILLYASERKIKPVPNETAHIGKSESIKKGIKASESADAYMFFVADQPFLTIPTIKNLMEFYCKNKDYIIYPKYGNDRGSPVILPSRYKNELLKLEKDKGGASLINENNSKFLIIENTIEGFDIDDTESYEKLVRHL</sequence>
<accession>A0A9Q9EW30</accession>
<dbReference type="GO" id="GO:0016779">
    <property type="term" value="F:nucleotidyltransferase activity"/>
    <property type="evidence" value="ECO:0007669"/>
    <property type="project" value="UniProtKB-ARBA"/>
</dbReference>
<dbReference type="RefSeq" id="WP_253716981.1">
    <property type="nucleotide sequence ID" value="NZ_CP051522.1"/>
</dbReference>
<name>A0A9Q9EW30_TREDN</name>
<dbReference type="InterPro" id="IPR029044">
    <property type="entry name" value="Nucleotide-diphossugar_trans"/>
</dbReference>
<dbReference type="CDD" id="cd04182">
    <property type="entry name" value="GT_2_like_f"/>
    <property type="match status" value="1"/>
</dbReference>
<keyword evidence="2" id="KW-0808">Transferase</keyword>
<reference evidence="2" key="1">
    <citation type="submission" date="2020-04" db="EMBL/GenBank/DDBJ databases">
        <title>Comparative genomics of oral phylogroup-2 Treponema strains.</title>
        <authorList>
            <person name="Zeng H."/>
            <person name="Chan Y.K."/>
            <person name="Watt R.M."/>
        </authorList>
    </citation>
    <scope>NUCLEOTIDE SEQUENCE</scope>
    <source>
        <strain evidence="2">OMZ 905</strain>
    </source>
</reference>
<protein>
    <submittedName>
        <fullName evidence="2">NTP transferase domain-containing protein</fullName>
    </submittedName>
</protein>
<dbReference type="InterPro" id="IPR025877">
    <property type="entry name" value="MobA-like_NTP_Trfase"/>
</dbReference>
<dbReference type="Proteomes" id="UP001056981">
    <property type="component" value="Chromosome"/>
</dbReference>
<gene>
    <name evidence="2" type="ORF">E4N86_00110</name>
</gene>
<dbReference type="SUPFAM" id="SSF53448">
    <property type="entry name" value="Nucleotide-diphospho-sugar transferases"/>
    <property type="match status" value="1"/>
</dbReference>
<dbReference type="PANTHER" id="PTHR43777:SF1">
    <property type="entry name" value="MOLYBDENUM COFACTOR CYTIDYLYLTRANSFERASE"/>
    <property type="match status" value="1"/>
</dbReference>
<evidence type="ECO:0000259" key="1">
    <source>
        <dbReference type="Pfam" id="PF12804"/>
    </source>
</evidence>